<dbReference type="InterPro" id="IPR006860">
    <property type="entry name" value="FecR"/>
</dbReference>
<reference evidence="4 5" key="2">
    <citation type="submission" date="2018-05" db="EMBL/GenBank/DDBJ databases">
        <authorList>
            <person name="Lanie J.A."/>
            <person name="Ng W.-L."/>
            <person name="Kazmierczak K.M."/>
            <person name="Andrzejewski T.M."/>
            <person name="Davidsen T.M."/>
            <person name="Wayne K.J."/>
            <person name="Tettelin H."/>
            <person name="Glass J.I."/>
            <person name="Rusch D."/>
            <person name="Podicherti R."/>
            <person name="Tsui H.-C.T."/>
            <person name="Winkler M.E."/>
        </authorList>
    </citation>
    <scope>NUCLEOTIDE SEQUENCE [LARGE SCALE GENOMIC DNA]</scope>
    <source>
        <strain evidence="4 5">YBY</strain>
    </source>
</reference>
<feature type="domain" description="FecR protein" evidence="2">
    <location>
        <begin position="106"/>
        <end position="194"/>
    </location>
</feature>
<dbReference type="AlphaFoldDB" id="A0A2U2BGG1"/>
<dbReference type="Gene3D" id="2.60.120.1440">
    <property type="match status" value="1"/>
</dbReference>
<evidence type="ECO:0000259" key="2">
    <source>
        <dbReference type="Pfam" id="PF04773"/>
    </source>
</evidence>
<evidence type="ECO:0000313" key="5">
    <source>
        <dbReference type="Proteomes" id="UP000245216"/>
    </source>
</evidence>
<dbReference type="STRING" id="511.UZ73_15845"/>
<dbReference type="InterPro" id="IPR012373">
    <property type="entry name" value="Ferrdict_sens_TM"/>
</dbReference>
<gene>
    <name evidence="4" type="ORF">DF183_14805</name>
</gene>
<name>A0A2U2BGG1_ALCFA</name>
<accession>A0A2U2BGG1</accession>
<dbReference type="InterPro" id="IPR032623">
    <property type="entry name" value="FecR_N"/>
</dbReference>
<reference evidence="4 5" key="1">
    <citation type="submission" date="2018-05" db="EMBL/GenBank/DDBJ databases">
        <title>Genome Sequence of an Efficient Indole-Degrading Bacterium, Alcaligenes sp.YBY.</title>
        <authorList>
            <person name="Yang B."/>
        </authorList>
    </citation>
    <scope>NUCLEOTIDE SEQUENCE [LARGE SCALE GENOMIC DNA]</scope>
    <source>
        <strain evidence="4 5">YBY</strain>
    </source>
</reference>
<dbReference type="PANTHER" id="PTHR30273">
    <property type="entry name" value="PERIPLASMIC SIGNAL SENSOR AND SIGMA FACTOR ACTIVATOR FECR-RELATED"/>
    <property type="match status" value="1"/>
</dbReference>
<dbReference type="RefSeq" id="WP_109089469.1">
    <property type="nucleotide sequence ID" value="NZ_QEXO01000004.1"/>
</dbReference>
<keyword evidence="1" id="KW-0812">Transmembrane</keyword>
<keyword evidence="1" id="KW-0472">Membrane</keyword>
<evidence type="ECO:0000313" key="4">
    <source>
        <dbReference type="EMBL" id="PWE13099.1"/>
    </source>
</evidence>
<organism evidence="4 5">
    <name type="scientific">Alcaligenes faecalis</name>
    <dbReference type="NCBI Taxonomy" id="511"/>
    <lineage>
        <taxon>Bacteria</taxon>
        <taxon>Pseudomonadati</taxon>
        <taxon>Pseudomonadota</taxon>
        <taxon>Betaproteobacteria</taxon>
        <taxon>Burkholderiales</taxon>
        <taxon>Alcaligenaceae</taxon>
        <taxon>Alcaligenes</taxon>
    </lineage>
</organism>
<proteinExistence type="predicted"/>
<dbReference type="Pfam" id="PF16220">
    <property type="entry name" value="DUF4880"/>
    <property type="match status" value="1"/>
</dbReference>
<sequence length="314" mass="33951">MNAQSDSAWSRVDEDAARWVVRKEGAKLEPDTLAQFDAWYEADPLHAQTYDALAASWRRLDQVSVLPIARKKRKSRVKTLASACVLMGASFYAWQMFELQGSIRSGVEITQLSLPDGSVAILDAQTRVRLNFENGQRQVSVESGRAFFQVVPASPQTGPFTVQAGPAQATALGTRYEVSLKDQISAVAVYEHTVQVQCQSCDTSQPVILQPGDSATVAGGQLRAQLAQSTASTQAEAAPAWTNGLLSFDDVSLRDVARQLGEYTHRVIWIGSEQAGSTRVSGVVQATRPAAALNLLTAGQGLQIKELPGFIVIY</sequence>
<dbReference type="EMBL" id="QEXO01000004">
    <property type="protein sequence ID" value="PWE13099.1"/>
    <property type="molecule type" value="Genomic_DNA"/>
</dbReference>
<evidence type="ECO:0000256" key="1">
    <source>
        <dbReference type="SAM" id="Phobius"/>
    </source>
</evidence>
<evidence type="ECO:0000259" key="3">
    <source>
        <dbReference type="Pfam" id="PF16220"/>
    </source>
</evidence>
<dbReference type="Pfam" id="PF04773">
    <property type="entry name" value="FecR"/>
    <property type="match status" value="1"/>
</dbReference>
<dbReference type="PIRSF" id="PIRSF018266">
    <property type="entry name" value="FecR"/>
    <property type="match status" value="1"/>
</dbReference>
<keyword evidence="1" id="KW-1133">Transmembrane helix</keyword>
<dbReference type="PANTHER" id="PTHR30273:SF2">
    <property type="entry name" value="PROTEIN FECR"/>
    <property type="match status" value="1"/>
</dbReference>
<protein>
    <submittedName>
        <fullName evidence="4">Iron dicitrate transport regulator FecR</fullName>
    </submittedName>
</protein>
<dbReference type="GO" id="GO:0016989">
    <property type="term" value="F:sigma factor antagonist activity"/>
    <property type="evidence" value="ECO:0007669"/>
    <property type="project" value="TreeGrafter"/>
</dbReference>
<comment type="caution">
    <text evidence="4">The sequence shown here is derived from an EMBL/GenBank/DDBJ whole genome shotgun (WGS) entry which is preliminary data.</text>
</comment>
<dbReference type="Proteomes" id="UP000245216">
    <property type="component" value="Unassembled WGS sequence"/>
</dbReference>
<feature type="transmembrane region" description="Helical" evidence="1">
    <location>
        <begin position="80"/>
        <end position="97"/>
    </location>
</feature>
<feature type="domain" description="FecR N-terminal" evidence="3">
    <location>
        <begin position="15"/>
        <end position="54"/>
    </location>
</feature>